<evidence type="ECO:0000313" key="1">
    <source>
        <dbReference type="EMBL" id="RFM30103.1"/>
    </source>
</evidence>
<dbReference type="GO" id="GO:0020037">
    <property type="term" value="F:heme binding"/>
    <property type="evidence" value="ECO:0007669"/>
    <property type="project" value="InterPro"/>
</dbReference>
<reference evidence="1 2" key="1">
    <citation type="submission" date="2018-08" db="EMBL/GenBank/DDBJ databases">
        <title>Chitinophagaceae sp. K23C18032701, a novel bacterium isolated from forest soil.</title>
        <authorList>
            <person name="Wang C."/>
        </authorList>
    </citation>
    <scope>NUCLEOTIDE SEQUENCE [LARGE SCALE GENOMIC DNA]</scope>
    <source>
        <strain evidence="1 2">K23C18032701</strain>
    </source>
</reference>
<accession>A0A3E1NQA8</accession>
<organism evidence="1 2">
    <name type="scientific">Deminuibacter soli</name>
    <dbReference type="NCBI Taxonomy" id="2291815"/>
    <lineage>
        <taxon>Bacteria</taxon>
        <taxon>Pseudomonadati</taxon>
        <taxon>Bacteroidota</taxon>
        <taxon>Chitinophagia</taxon>
        <taxon>Chitinophagales</taxon>
        <taxon>Chitinophagaceae</taxon>
        <taxon>Deminuibacter</taxon>
    </lineage>
</organism>
<dbReference type="AlphaFoldDB" id="A0A3E1NQA8"/>
<dbReference type="GO" id="GO:0019825">
    <property type="term" value="F:oxygen binding"/>
    <property type="evidence" value="ECO:0007669"/>
    <property type="project" value="InterPro"/>
</dbReference>
<protein>
    <submittedName>
        <fullName evidence="1">Group 1 truncated hemoglobin</fullName>
    </submittedName>
</protein>
<dbReference type="InterPro" id="IPR009050">
    <property type="entry name" value="Globin-like_sf"/>
</dbReference>
<dbReference type="OrthoDB" id="792423at2"/>
<gene>
    <name evidence="1" type="ORF">DXN05_03775</name>
</gene>
<sequence length="183" mass="19001">MLFAATMLLGGAMLFTQACKKSDTPSSTPATMTLYDTLGSTAMVKDPANAGAMIEAGRLAVRSVVDSAIFVIAGDTAINGHFSVLLAEVTSGNTSGFMALSKNLTDFFCVATGAKDFTYGGKNMKDAHDPAANPRMNGKADNSDFDAFIADLVIAAKKNKVPDAVIARLGAIVNTLRTVVVQA</sequence>
<dbReference type="Proteomes" id="UP000261284">
    <property type="component" value="Unassembled WGS sequence"/>
</dbReference>
<name>A0A3E1NQA8_9BACT</name>
<dbReference type="SUPFAM" id="SSF46458">
    <property type="entry name" value="Globin-like"/>
    <property type="match status" value="1"/>
</dbReference>
<evidence type="ECO:0000313" key="2">
    <source>
        <dbReference type="Proteomes" id="UP000261284"/>
    </source>
</evidence>
<dbReference type="InterPro" id="IPR012292">
    <property type="entry name" value="Globin/Proto"/>
</dbReference>
<proteinExistence type="predicted"/>
<comment type="caution">
    <text evidence="1">The sequence shown here is derived from an EMBL/GenBank/DDBJ whole genome shotgun (WGS) entry which is preliminary data.</text>
</comment>
<dbReference type="Gene3D" id="1.10.490.10">
    <property type="entry name" value="Globins"/>
    <property type="match status" value="1"/>
</dbReference>
<dbReference type="EMBL" id="QTJU01000001">
    <property type="protein sequence ID" value="RFM30103.1"/>
    <property type="molecule type" value="Genomic_DNA"/>
</dbReference>
<keyword evidence="2" id="KW-1185">Reference proteome</keyword>